<keyword evidence="2" id="KW-1185">Reference proteome</keyword>
<evidence type="ECO:0000313" key="2">
    <source>
        <dbReference type="Proteomes" id="UP000499080"/>
    </source>
</evidence>
<comment type="caution">
    <text evidence="1">The sequence shown here is derived from an EMBL/GenBank/DDBJ whole genome shotgun (WGS) entry which is preliminary data.</text>
</comment>
<gene>
    <name evidence="1" type="ORF">AVEN_210785_1</name>
</gene>
<name>A0A4Y2CL00_ARAVE</name>
<protein>
    <submittedName>
        <fullName evidence="1">Uncharacterized protein</fullName>
    </submittedName>
</protein>
<dbReference type="AlphaFoldDB" id="A0A4Y2CL00"/>
<dbReference type="EMBL" id="BGPR01000211">
    <property type="protein sequence ID" value="GBM05070.1"/>
    <property type="molecule type" value="Genomic_DNA"/>
</dbReference>
<dbReference type="Proteomes" id="UP000499080">
    <property type="component" value="Unassembled WGS sequence"/>
</dbReference>
<evidence type="ECO:0000313" key="1">
    <source>
        <dbReference type="EMBL" id="GBM05070.1"/>
    </source>
</evidence>
<accession>A0A4Y2CL00</accession>
<dbReference type="OrthoDB" id="6437576at2759"/>
<organism evidence="1 2">
    <name type="scientific">Araneus ventricosus</name>
    <name type="common">Orbweaver spider</name>
    <name type="synonym">Epeira ventricosa</name>
    <dbReference type="NCBI Taxonomy" id="182803"/>
    <lineage>
        <taxon>Eukaryota</taxon>
        <taxon>Metazoa</taxon>
        <taxon>Ecdysozoa</taxon>
        <taxon>Arthropoda</taxon>
        <taxon>Chelicerata</taxon>
        <taxon>Arachnida</taxon>
        <taxon>Araneae</taxon>
        <taxon>Araneomorphae</taxon>
        <taxon>Entelegynae</taxon>
        <taxon>Araneoidea</taxon>
        <taxon>Araneidae</taxon>
        <taxon>Araneus</taxon>
    </lineage>
</organism>
<reference evidence="1 2" key="1">
    <citation type="journal article" date="2019" name="Sci. Rep.">
        <title>Orb-weaving spider Araneus ventricosus genome elucidates the spidroin gene catalogue.</title>
        <authorList>
            <person name="Kono N."/>
            <person name="Nakamura H."/>
            <person name="Ohtoshi R."/>
            <person name="Moran D.A.P."/>
            <person name="Shinohara A."/>
            <person name="Yoshida Y."/>
            <person name="Fujiwara M."/>
            <person name="Mori M."/>
            <person name="Tomita M."/>
            <person name="Arakawa K."/>
        </authorList>
    </citation>
    <scope>NUCLEOTIDE SEQUENCE [LARGE SCALE GENOMIC DNA]</scope>
</reference>
<sequence>MPVHEGIDGNETTDQLTKDARLLNNGSSYHLALFDANAMTKYRLRKPSIKKSFQIWEINESKNITKKITRLRISHFKGKRIDGDGERTYAHCSHSSETE</sequence>
<proteinExistence type="predicted"/>